<dbReference type="GO" id="GO:0006310">
    <property type="term" value="P:DNA recombination"/>
    <property type="evidence" value="ECO:0007669"/>
    <property type="project" value="UniProtKB-KW"/>
</dbReference>
<dbReference type="GO" id="GO:0006281">
    <property type="term" value="P:DNA repair"/>
    <property type="evidence" value="ECO:0007669"/>
    <property type="project" value="UniProtKB-KW"/>
</dbReference>
<dbReference type="InterPro" id="IPR025476">
    <property type="entry name" value="Helitron_helicase-like"/>
</dbReference>
<accession>A0A1Q5TC14</accession>
<keyword evidence="1" id="KW-0234">DNA repair</keyword>
<dbReference type="EC" id="5.6.2.3" evidence="1"/>
<sequence>MFRFLHFRTIFAVRLAKLDYLPSIFFAMFFLVMTVGPLFLLGLGDPLRVPTLPQPPLSQSSQLAVQKRRNPAVLRPVVKKQRALDSQRLQDNLDRAFALLRDELEARAVASDAFPPEISTLHIRESVARYEDVISEAAKRCVCSSCGKLVPSSNIHRLDYEDPLLLPLQGALDTCGRHNNLWDLCSLCHTSLNRQMIPKFSAKNMVNVTLCHDYPSALEGLTLTEECLIAKCHPLGVVLKLRPGGHLSPVNYHALRGHFIVIPQDPGPLLDILPSPELTLHSLIKVFWLGARPPKDSDLSAFLLVRKAKVLAALQWLVQHNPLYRDLTINQPMIDDWSDDFIPPELRDSIISLDEPDHHEREGYTVELQMGNYENDLQAAQDSASDVNIGEPFITGSVSTDINGERQDPNLRVLAALFGTITNRPPALSEVTLAEKELGKMPAISYTIHGQAILVDHWSDPYYFTAAFPTLFPTGIGGHLDERAIPLSLGAFAEWALSHHSRRCLPSINDVTQLQNATKAVAMGQKIEDLIIRRLLRNIVTIGMQVPGSFAQKLRLRSEIRGLITWYGMPAFWITINPSDLRNPLVLILAGIEYSGDNLAPANAVIREAAATSNPAAVAEFFHHVCKAVLEGLFATNTAQIGILGELSNHFAVVETNGRGMLHVHGLAWARGNLAFTTLRDRLLHDTNFATRMVRYLESIIMQGIDESILHDPEVNIASTPPSAKDFESDDDFHLQLSYDSNCVARKTQVHSKHHLATCFKYRLRGAGKNTCRFGMPRALVPVSKVDECGLIHLARNHAWINPWNPAIASCVRSNHDISWIPTVSKSLSLIYYITNYATKDDVSPWQIVAKAALLKHSIEKAKVAEPPTATDLRLRQKGVNNFALRCFNALSHDREISGVQVASVLLQLPTYYTINYNFTRINLWWLRRYIRAIIQPASVQSSASPDPIAEEPCAYETGDTAPVSIFDNYKWRGPHLAPLALFEYCMLVKTKHVRDTITDDVDFDPDHPRYATHVQRLARTPTQLATVTFSGQLTEFQVAEDAVPGGHPKTTAIMNDVAEILLGLFVPWHQLIDLFRRYATTTDAYVPVWAAVEPTLAFHNRAFAINIELLRKSKEDCQADAKMWKSANSAADSFHDANEDEPANFDSDSEETGEFFYLQDESFNAETLIAAYHSISKAWYQETLVTGRRIPLLLRALDRTRNLSLQSLQPLDIFSTPAYESSGLRFLPLHTLQTWECQLRSCINPSSEENTDDDAGTFGFAFDDFDIHVEDGILHPILANSDTIPTMDDLESRNVQNLTGASLAFLINQDIPLNRKQRMIVEKVLSEALTWADYPYDSSRRKQTLLYVGGEGGTGKSQIIKAVVAGMNLIGRKDEVVLMAPTGAAADNIGGNTYHTSLGISIDRSRKTGMNSRVRRLWSRKTIMIVDEVSMMDLRMISVIDNQCKIAKALDRSSPDLFGGLPVVIFIGDFFQFPPVLGPALWREPRRGLDEDENGRLLWHQFKEVIILDEQMRQAEGDTPFRDLLSRARTGTLTEADRSFLNSKTITSLVSPQLEDATTVVKLNSLRHQVNRVRLEEFARTRCQSIYIFPALHTRTKSTSPMNLRLRADDLLQQPDQGTKIPFPGLFLYTPNMPAVILTNICTPLGLVNGASGTAIGIVVDPIGRRPLYYVH</sequence>
<dbReference type="SUPFAM" id="SSF52540">
    <property type="entry name" value="P-loop containing nucleoside triphosphate hydrolases"/>
    <property type="match status" value="1"/>
</dbReference>
<dbReference type="GO" id="GO:0016887">
    <property type="term" value="F:ATP hydrolysis activity"/>
    <property type="evidence" value="ECO:0007669"/>
    <property type="project" value="RHEA"/>
</dbReference>
<dbReference type="EMBL" id="MNBE01000687">
    <property type="protein sequence ID" value="OKO97720.1"/>
    <property type="molecule type" value="Genomic_DNA"/>
</dbReference>
<dbReference type="InterPro" id="IPR027417">
    <property type="entry name" value="P-loop_NTPase"/>
</dbReference>
<dbReference type="GO" id="GO:0043139">
    <property type="term" value="F:5'-3' DNA helicase activity"/>
    <property type="evidence" value="ECO:0007669"/>
    <property type="project" value="UniProtKB-EC"/>
</dbReference>
<comment type="similarity">
    <text evidence="1">Belongs to the helicase family.</text>
</comment>
<feature type="transmembrane region" description="Helical" evidence="2">
    <location>
        <begin position="20"/>
        <end position="43"/>
    </location>
</feature>
<dbReference type="Proteomes" id="UP000186955">
    <property type="component" value="Unassembled WGS sequence"/>
</dbReference>
<keyword evidence="1" id="KW-0547">Nucleotide-binding</keyword>
<dbReference type="InterPro" id="IPR046700">
    <property type="entry name" value="DUF6570"/>
</dbReference>
<comment type="caution">
    <text evidence="6">The sequence shown here is derived from an EMBL/GenBank/DDBJ whole genome shotgun (WGS) entry which is preliminary data.</text>
</comment>
<evidence type="ECO:0000259" key="5">
    <source>
        <dbReference type="Pfam" id="PF20209"/>
    </source>
</evidence>
<evidence type="ECO:0000256" key="2">
    <source>
        <dbReference type="SAM" id="Phobius"/>
    </source>
</evidence>
<gene>
    <name evidence="6" type="ORF">PENSUB_9900</name>
</gene>
<keyword evidence="1" id="KW-0227">DNA damage</keyword>
<keyword evidence="2" id="KW-0472">Membrane</keyword>
<comment type="catalytic activity">
    <reaction evidence="1">
        <text>ATP + H2O = ADP + phosphate + H(+)</text>
        <dbReference type="Rhea" id="RHEA:13065"/>
        <dbReference type="ChEBI" id="CHEBI:15377"/>
        <dbReference type="ChEBI" id="CHEBI:15378"/>
        <dbReference type="ChEBI" id="CHEBI:30616"/>
        <dbReference type="ChEBI" id="CHEBI:43474"/>
        <dbReference type="ChEBI" id="CHEBI:456216"/>
        <dbReference type="EC" id="5.6.2.3"/>
    </reaction>
</comment>
<name>A0A1Q5TC14_9EURO</name>
<keyword evidence="1" id="KW-0067">ATP-binding</keyword>
<feature type="domain" description="Helitron helicase-like" evidence="4">
    <location>
        <begin position="507"/>
        <end position="667"/>
    </location>
</feature>
<dbReference type="Pfam" id="PF20209">
    <property type="entry name" value="DUF6570"/>
    <property type="match status" value="1"/>
</dbReference>
<dbReference type="Pfam" id="PF05970">
    <property type="entry name" value="PIF1"/>
    <property type="match status" value="1"/>
</dbReference>
<keyword evidence="1" id="KW-0378">Hydrolase</keyword>
<keyword evidence="1 6" id="KW-0347">Helicase</keyword>
<keyword evidence="7" id="KW-1185">Reference proteome</keyword>
<feature type="domain" description="DNA helicase Pif1-like DEAD-box helicase" evidence="3">
    <location>
        <begin position="1341"/>
        <end position="1527"/>
    </location>
</feature>
<dbReference type="Pfam" id="PF14214">
    <property type="entry name" value="Helitron_like_N"/>
    <property type="match status" value="1"/>
</dbReference>
<reference evidence="6 7" key="1">
    <citation type="submission" date="2016-10" db="EMBL/GenBank/DDBJ databases">
        <title>Genome sequence of the ascomycete fungus Penicillium subrubescens.</title>
        <authorList>
            <person name="De Vries R.P."/>
            <person name="Peng M."/>
            <person name="Dilokpimol A."/>
            <person name="Hilden K."/>
            <person name="Makela M.R."/>
            <person name="Grigoriev I."/>
            <person name="Riley R."/>
            <person name="Granchi Z."/>
        </authorList>
    </citation>
    <scope>NUCLEOTIDE SEQUENCE [LARGE SCALE GENOMIC DNA]</scope>
    <source>
        <strain evidence="6 7">CBS 132785</strain>
    </source>
</reference>
<dbReference type="InterPro" id="IPR051055">
    <property type="entry name" value="PIF1_helicase"/>
</dbReference>
<keyword evidence="1" id="KW-0233">DNA recombination</keyword>
<evidence type="ECO:0000256" key="1">
    <source>
        <dbReference type="RuleBase" id="RU363044"/>
    </source>
</evidence>
<dbReference type="PANTHER" id="PTHR47642">
    <property type="entry name" value="ATP-DEPENDENT DNA HELICASE"/>
    <property type="match status" value="1"/>
</dbReference>
<dbReference type="InterPro" id="IPR010285">
    <property type="entry name" value="DNA_helicase_pif1-like_DEAD"/>
</dbReference>
<protein>
    <recommendedName>
        <fullName evidence="1">ATP-dependent DNA helicase</fullName>
        <ecNumber evidence="1">5.6.2.3</ecNumber>
    </recommendedName>
</protein>
<feature type="domain" description="DUF6570" evidence="5">
    <location>
        <begin position="195"/>
        <end position="332"/>
    </location>
</feature>
<dbReference type="Gene3D" id="3.40.50.300">
    <property type="entry name" value="P-loop containing nucleotide triphosphate hydrolases"/>
    <property type="match status" value="1"/>
</dbReference>
<proteinExistence type="inferred from homology"/>
<evidence type="ECO:0000313" key="7">
    <source>
        <dbReference type="Proteomes" id="UP000186955"/>
    </source>
</evidence>
<dbReference type="STRING" id="1316194.A0A1Q5TC14"/>
<keyword evidence="2" id="KW-0812">Transmembrane</keyword>
<keyword evidence="2" id="KW-1133">Transmembrane helix</keyword>
<organism evidence="6 7">
    <name type="scientific">Penicillium subrubescens</name>
    <dbReference type="NCBI Taxonomy" id="1316194"/>
    <lineage>
        <taxon>Eukaryota</taxon>
        <taxon>Fungi</taxon>
        <taxon>Dikarya</taxon>
        <taxon>Ascomycota</taxon>
        <taxon>Pezizomycotina</taxon>
        <taxon>Eurotiomycetes</taxon>
        <taxon>Eurotiomycetidae</taxon>
        <taxon>Eurotiales</taxon>
        <taxon>Aspergillaceae</taxon>
        <taxon>Penicillium</taxon>
    </lineage>
</organism>
<evidence type="ECO:0000313" key="6">
    <source>
        <dbReference type="EMBL" id="OKO97720.1"/>
    </source>
</evidence>
<comment type="cofactor">
    <cofactor evidence="1">
        <name>Mg(2+)</name>
        <dbReference type="ChEBI" id="CHEBI:18420"/>
    </cofactor>
</comment>
<evidence type="ECO:0000259" key="4">
    <source>
        <dbReference type="Pfam" id="PF14214"/>
    </source>
</evidence>
<dbReference type="GO" id="GO:0000723">
    <property type="term" value="P:telomere maintenance"/>
    <property type="evidence" value="ECO:0007669"/>
    <property type="project" value="InterPro"/>
</dbReference>
<dbReference type="GO" id="GO:0005524">
    <property type="term" value="F:ATP binding"/>
    <property type="evidence" value="ECO:0007669"/>
    <property type="project" value="UniProtKB-KW"/>
</dbReference>
<evidence type="ECO:0000259" key="3">
    <source>
        <dbReference type="Pfam" id="PF05970"/>
    </source>
</evidence>